<dbReference type="EMBL" id="CAXAMN010009702">
    <property type="protein sequence ID" value="CAK9029594.1"/>
    <property type="molecule type" value="Genomic_DNA"/>
</dbReference>
<proteinExistence type="predicted"/>
<evidence type="ECO:0000256" key="1">
    <source>
        <dbReference type="SAM" id="MobiDB-lite"/>
    </source>
</evidence>
<evidence type="ECO:0000313" key="2">
    <source>
        <dbReference type="EMBL" id="CAK9029594.1"/>
    </source>
</evidence>
<keyword evidence="3" id="KW-1185">Reference proteome</keyword>
<feature type="region of interest" description="Disordered" evidence="1">
    <location>
        <begin position="148"/>
        <end position="172"/>
    </location>
</feature>
<accession>A0ABP0KRU4</accession>
<dbReference type="Proteomes" id="UP001642484">
    <property type="component" value="Unassembled WGS sequence"/>
</dbReference>
<reference evidence="2 3" key="1">
    <citation type="submission" date="2024-02" db="EMBL/GenBank/DDBJ databases">
        <authorList>
            <person name="Chen Y."/>
            <person name="Shah S."/>
            <person name="Dougan E. K."/>
            <person name="Thang M."/>
            <person name="Chan C."/>
        </authorList>
    </citation>
    <scope>NUCLEOTIDE SEQUENCE [LARGE SCALE GENOMIC DNA]</scope>
</reference>
<name>A0ABP0KRU4_9DINO</name>
<feature type="compositionally biased region" description="Polar residues" evidence="1">
    <location>
        <begin position="150"/>
        <end position="163"/>
    </location>
</feature>
<sequence>MAEMDDGLKDEEADEHMVMDVDLEIQEGVCPGCDQEFGNPDEDLWCEFQRFRAMRKAHLKAVLKNPRAKPRHEVLDITHYTKKRESRYVDFDAEWTELNAYFSEKAPDEVKRKIKTTAAKKNWITKDDRGIDGVIVIPDVNKKRVRIGTKMSTESVRQSQHESGTARDEAYQKQSKKLDLQVNEQACGRLIFPFTAEEDQALGGPLEPDEPADEADPQSDSDSSDAGFGLMKDSKAKSAAAPKKGVKPRRQPDETEKPQPAPARPSRSSPEELQQKGEELLMTLRGFSPVGFFTGALKEKDWDGKLNKTLTFVGQLETFDDEESKNVAKGLQQTAEEITDRMETLKGVKGLEPTGLCLQTISELAKDGGGCSLDDAGILRIQGTLFNHWVDRVKTMSDEQVDLVLGCIPLHLWDVDLARQCANDPSAETLAGSTGFSNRLIIDIQKVLWQRIISCTKRIIDEAAAANLAATCTGDLEKLLEGLKAFAGKADEGVKQNILKQSSLCARATDILATAKKSSTEQLCQDAKLLEEAIANVKQAMDQDFYDCSSLVTLLDACWKADSDSDKRLKIPRDGFEFEVLPTLQSLTIEGAVRGMVLRENETSNMILETLAGKLQSFAQMEKDSPDSLGACCDLQRQFDFLAAKTSNWSSPPDWLHSCNLAASRFSAVVNQVAYRWALEAAKKDIDKALEFVTAADPPPSMASLHNCCAIFKLKPFLKSINSNVEKTFEYAELGKRVKTFATLHSLDQTSLKEIFPEINSDLVKFQDLIQKNVLEMVDRINGKMRKASETMKNYRQE</sequence>
<evidence type="ECO:0000313" key="3">
    <source>
        <dbReference type="Proteomes" id="UP001642484"/>
    </source>
</evidence>
<gene>
    <name evidence="2" type="ORF">CCMP2556_LOCUS17544</name>
</gene>
<organism evidence="2 3">
    <name type="scientific">Durusdinium trenchii</name>
    <dbReference type="NCBI Taxonomy" id="1381693"/>
    <lineage>
        <taxon>Eukaryota</taxon>
        <taxon>Sar</taxon>
        <taxon>Alveolata</taxon>
        <taxon>Dinophyceae</taxon>
        <taxon>Suessiales</taxon>
        <taxon>Symbiodiniaceae</taxon>
        <taxon>Durusdinium</taxon>
    </lineage>
</organism>
<feature type="compositionally biased region" description="Acidic residues" evidence="1">
    <location>
        <begin position="207"/>
        <end position="223"/>
    </location>
</feature>
<feature type="region of interest" description="Disordered" evidence="1">
    <location>
        <begin position="200"/>
        <end position="275"/>
    </location>
</feature>
<protein>
    <submittedName>
        <fullName evidence="2">Uncharacterized protein</fullName>
    </submittedName>
</protein>
<comment type="caution">
    <text evidence="2">The sequence shown here is derived from an EMBL/GenBank/DDBJ whole genome shotgun (WGS) entry which is preliminary data.</text>
</comment>